<dbReference type="Pfam" id="PF14903">
    <property type="entry name" value="WG_beta_rep"/>
    <property type="match status" value="4"/>
</dbReference>
<gene>
    <name evidence="1" type="ORF">OQZ29_03645</name>
</gene>
<dbReference type="PANTHER" id="PTHR37841:SF1">
    <property type="entry name" value="DUF3298 DOMAIN-CONTAINING PROTEIN"/>
    <property type="match status" value="1"/>
</dbReference>
<reference evidence="1" key="1">
    <citation type="submission" date="2022-11" db="EMBL/GenBank/DDBJ databases">
        <authorList>
            <person name="Graham C."/>
            <person name="Newman J.D."/>
        </authorList>
    </citation>
    <scope>NUCLEOTIDE SEQUENCE</scope>
    <source>
        <strain evidence="1">DSM 19486</strain>
    </source>
</reference>
<organism evidence="1 2">
    <name type="scientific">Pedobacter agri</name>
    <dbReference type="NCBI Taxonomy" id="454586"/>
    <lineage>
        <taxon>Bacteria</taxon>
        <taxon>Pseudomonadati</taxon>
        <taxon>Bacteroidota</taxon>
        <taxon>Sphingobacteriia</taxon>
        <taxon>Sphingobacteriales</taxon>
        <taxon>Sphingobacteriaceae</taxon>
        <taxon>Pedobacter</taxon>
    </lineage>
</organism>
<dbReference type="PANTHER" id="PTHR37841">
    <property type="entry name" value="GLR2918 PROTEIN"/>
    <property type="match status" value="1"/>
</dbReference>
<evidence type="ECO:0000313" key="1">
    <source>
        <dbReference type="EMBL" id="MCX3263821.1"/>
    </source>
</evidence>
<dbReference type="InterPro" id="IPR032774">
    <property type="entry name" value="WG_beta_rep"/>
</dbReference>
<dbReference type="RefSeq" id="WP_083837977.1">
    <property type="nucleotide sequence ID" value="NZ_JAPJUH010000001.1"/>
</dbReference>
<dbReference type="AlphaFoldDB" id="A0A9X3DAX2"/>
<name>A0A9X3DAX2_9SPHI</name>
<comment type="caution">
    <text evidence="1">The sequence shown here is derived from an EMBL/GenBank/DDBJ whole genome shotgun (WGS) entry which is preliminary data.</text>
</comment>
<proteinExistence type="predicted"/>
<keyword evidence="2" id="KW-1185">Reference proteome</keyword>
<evidence type="ECO:0000313" key="2">
    <source>
        <dbReference type="Proteomes" id="UP001142592"/>
    </source>
</evidence>
<protein>
    <submittedName>
        <fullName evidence="1">WG repeat-containing protein</fullName>
    </submittedName>
</protein>
<dbReference type="Proteomes" id="UP001142592">
    <property type="component" value="Unassembled WGS sequence"/>
</dbReference>
<sequence>MMKIQKYLTVFIVVCFSSCVAQSKKDLIEKIDDDINGLKTIIKISETRIMISAATTEKFSPDQQSNFESDNTKKVSDSVLNKFFTNRSVNNSLLYPYNIIALDKDEYDLLELMGEKSTYFMDNADMEPVYAPQRFVFLDGTETNKGFLTRDSIAKKHTKMEKDKGEDYEFVDEKGMNELEKYIWKASSFDDNIAVLSPKPIKSIQFKISLPLASKTLYKVSVASPEVKTPYGIIRLDTILGNQVHCSLPDVENDRDIKIQAYYKDGRVLSQKGSSSNTEITPAKRKRYEDYIKILDKAKEQVNADAIKTEKDLEKWLKSNAPAALADAEKGNRKKVIYTFAGPVSSVGFSVSDSLPQMRNFNATYNLDYEEGDGGYFLAMDFAKEKAGFINKEGKWVIPPQFNKHFRKLNQYFYWDQYDNVDNTYWINYKSQKVEKVSYKIDESEIYDGKYVKIEPHVNGDNGVVNAITGQIVLPMEYDNVKFKNSKYWWVLKNGMEGVLDRNFKIILPLKYDDIDIDGDYFKVKENNQVNIFNASGKNLTQNKFKTIKGTYHDGLLLIEKAEKKDESTVTRYYYVDKQHNIKIRASDKGYEDPEPFSEGLALVENASGDKGFINTAGNLAIPFKFKYANGFYPTSKLALVQLQNESYVLINKQGVVVKNLNGDYYSQDYDEDTNSWKIKVNGGVVYNEFGKELHGADKW</sequence>
<accession>A0A9X3DAX2</accession>
<dbReference type="EMBL" id="JAPJUH010000001">
    <property type="protein sequence ID" value="MCX3263821.1"/>
    <property type="molecule type" value="Genomic_DNA"/>
</dbReference>